<gene>
    <name evidence="1" type="ORF">ETAA8_23830</name>
</gene>
<reference evidence="1 2" key="1">
    <citation type="submission" date="2019-02" db="EMBL/GenBank/DDBJ databases">
        <title>Deep-cultivation of Planctomycetes and their phenomic and genomic characterization uncovers novel biology.</title>
        <authorList>
            <person name="Wiegand S."/>
            <person name="Jogler M."/>
            <person name="Boedeker C."/>
            <person name="Pinto D."/>
            <person name="Vollmers J."/>
            <person name="Rivas-Marin E."/>
            <person name="Kohn T."/>
            <person name="Peeters S.H."/>
            <person name="Heuer A."/>
            <person name="Rast P."/>
            <person name="Oberbeckmann S."/>
            <person name="Bunk B."/>
            <person name="Jeske O."/>
            <person name="Meyerdierks A."/>
            <person name="Storesund J.E."/>
            <person name="Kallscheuer N."/>
            <person name="Luecker S."/>
            <person name="Lage O.M."/>
            <person name="Pohl T."/>
            <person name="Merkel B.J."/>
            <person name="Hornburger P."/>
            <person name="Mueller R.-W."/>
            <person name="Bruemmer F."/>
            <person name="Labrenz M."/>
            <person name="Spormann A.M."/>
            <person name="Op den Camp H."/>
            <person name="Overmann J."/>
            <person name="Amann R."/>
            <person name="Jetten M.S.M."/>
            <person name="Mascher T."/>
            <person name="Medema M.H."/>
            <person name="Devos D.P."/>
            <person name="Kaster A.-K."/>
            <person name="Ovreas L."/>
            <person name="Rohde M."/>
            <person name="Galperin M.Y."/>
            <person name="Jogler C."/>
        </authorList>
    </citation>
    <scope>NUCLEOTIDE SEQUENCE [LARGE SCALE GENOMIC DNA]</scope>
    <source>
        <strain evidence="1 2">ETA_A8</strain>
    </source>
</reference>
<keyword evidence="2" id="KW-1185">Reference proteome</keyword>
<dbReference type="KEGG" id="aagg:ETAA8_23830"/>
<dbReference type="AlphaFoldDB" id="A0A517YAM8"/>
<name>A0A517YAM8_9BACT</name>
<proteinExistence type="predicted"/>
<accession>A0A517YAM8</accession>
<dbReference type="OrthoDB" id="9146593at2"/>
<dbReference type="InterPro" id="IPR011447">
    <property type="entry name" value="DUF1552"/>
</dbReference>
<sequence>MPKQLDRRAFLRGTGVAMALPFLDAMRPAFSAEKKEVPRRMVAIETNMGILPQFFFPEQAGRDYTLTPYLEKLAAHRKNMTIFSGVSLPGVTGAHAAEKCFLTGTPHPERGGFRNWVSLDQFAAEHIGNRTRYPSLVLANSNEGSTLSFTRSGAPISAERSPKKVFTKLFVQGKADEVAANVEALKQGRSMLDFVGDQSKRLNRSLSKSDQQRMDQYLSSVRELEQRLHNSEAWEYKPKPQVSVPAPEDIEDQKEFVARTKLMFDVIKLAIETDSSRLVSLFIDTVVIHNITHHGNRPEVIAELRSKEEGQFAVLNQFLTSLAETNEEGESLLDRSMILYGTCMGSANSHSNVNLPVLLAGGGFKHGQHLAFDQKNNYPLSNLYLSMLQRLGVETSEFSTSKGTMRGLEMQG</sequence>
<protein>
    <recommendedName>
        <fullName evidence="3">DUF1552 domain-containing protein</fullName>
    </recommendedName>
</protein>
<organism evidence="1 2">
    <name type="scientific">Anatilimnocola aggregata</name>
    <dbReference type="NCBI Taxonomy" id="2528021"/>
    <lineage>
        <taxon>Bacteria</taxon>
        <taxon>Pseudomonadati</taxon>
        <taxon>Planctomycetota</taxon>
        <taxon>Planctomycetia</taxon>
        <taxon>Pirellulales</taxon>
        <taxon>Pirellulaceae</taxon>
        <taxon>Anatilimnocola</taxon>
    </lineage>
</organism>
<dbReference type="EMBL" id="CP036274">
    <property type="protein sequence ID" value="QDU27296.1"/>
    <property type="molecule type" value="Genomic_DNA"/>
</dbReference>
<evidence type="ECO:0000313" key="2">
    <source>
        <dbReference type="Proteomes" id="UP000315017"/>
    </source>
</evidence>
<evidence type="ECO:0000313" key="1">
    <source>
        <dbReference type="EMBL" id="QDU27296.1"/>
    </source>
</evidence>
<dbReference type="Proteomes" id="UP000315017">
    <property type="component" value="Chromosome"/>
</dbReference>
<dbReference type="Pfam" id="PF07586">
    <property type="entry name" value="HXXSHH"/>
    <property type="match status" value="1"/>
</dbReference>
<dbReference type="RefSeq" id="WP_145088148.1">
    <property type="nucleotide sequence ID" value="NZ_CP036274.1"/>
</dbReference>
<evidence type="ECO:0008006" key="3">
    <source>
        <dbReference type="Google" id="ProtNLM"/>
    </source>
</evidence>
<dbReference type="PROSITE" id="PS51318">
    <property type="entry name" value="TAT"/>
    <property type="match status" value="1"/>
</dbReference>
<dbReference type="InterPro" id="IPR006311">
    <property type="entry name" value="TAT_signal"/>
</dbReference>